<keyword evidence="7 9" id="KW-0472">Membrane</keyword>
<gene>
    <name evidence="10" type="ORF">ILP92_11745</name>
</gene>
<dbReference type="GO" id="GO:0005886">
    <property type="term" value="C:plasma membrane"/>
    <property type="evidence" value="ECO:0007669"/>
    <property type="project" value="UniProtKB-SubCell"/>
</dbReference>
<dbReference type="EMBL" id="JAEKPD010000010">
    <property type="protein sequence ID" value="MBJ3763419.1"/>
    <property type="molecule type" value="Genomic_DNA"/>
</dbReference>
<evidence type="ECO:0000313" key="10">
    <source>
        <dbReference type="EMBL" id="MBJ3763419.1"/>
    </source>
</evidence>
<evidence type="ECO:0000313" key="11">
    <source>
        <dbReference type="Proteomes" id="UP000642488"/>
    </source>
</evidence>
<evidence type="ECO:0000256" key="2">
    <source>
        <dbReference type="ARBA" id="ARBA00022448"/>
    </source>
</evidence>
<dbReference type="AlphaFoldDB" id="A0A934IAC5"/>
<keyword evidence="4" id="KW-0997">Cell inner membrane</keyword>
<evidence type="ECO:0000256" key="3">
    <source>
        <dbReference type="ARBA" id="ARBA00022475"/>
    </source>
</evidence>
<evidence type="ECO:0000256" key="5">
    <source>
        <dbReference type="ARBA" id="ARBA00022692"/>
    </source>
</evidence>
<protein>
    <submittedName>
        <fullName evidence="10">YeeE/YedE family protein</fullName>
    </submittedName>
</protein>
<evidence type="ECO:0000256" key="6">
    <source>
        <dbReference type="ARBA" id="ARBA00022989"/>
    </source>
</evidence>
<reference evidence="10" key="1">
    <citation type="submission" date="2020-12" db="EMBL/GenBank/DDBJ databases">
        <title>Bacterial taxonomy.</title>
        <authorList>
            <person name="Pan X."/>
        </authorList>
    </citation>
    <scope>NUCLEOTIDE SEQUENCE</scope>
    <source>
        <strain evidence="10">KCTC 52957</strain>
    </source>
</reference>
<evidence type="ECO:0000256" key="4">
    <source>
        <dbReference type="ARBA" id="ARBA00022519"/>
    </source>
</evidence>
<evidence type="ECO:0000256" key="1">
    <source>
        <dbReference type="ARBA" id="ARBA00004429"/>
    </source>
</evidence>
<keyword evidence="3" id="KW-1003">Cell membrane</keyword>
<feature type="transmembrane region" description="Helical" evidence="9">
    <location>
        <begin position="117"/>
        <end position="138"/>
    </location>
</feature>
<comment type="subcellular location">
    <subcellularLocation>
        <location evidence="1">Cell inner membrane</location>
        <topology evidence="1">Multi-pass membrane protein</topology>
    </subcellularLocation>
</comment>
<dbReference type="PANTHER" id="PTHR30574:SF1">
    <property type="entry name" value="SULPHUR TRANSPORT DOMAIN-CONTAINING PROTEIN"/>
    <property type="match status" value="1"/>
</dbReference>
<sequence>MPMDWICGLLGGLMIGTAAAIYLLGDGRIMGASGVIAGLWQSVGSVVWQGRALFIAGVVVVPGLAAYLAGGADTHATINPLLLIVAGLLVGYGTRLGNGCTSGHGVCGMSRLSPRGIAATATFVGTGVIVMFIARHVLGVI</sequence>
<dbReference type="InterPro" id="IPR007272">
    <property type="entry name" value="Sulf_transp_TsuA/YedE"/>
</dbReference>
<accession>A0A934IAC5</accession>
<dbReference type="Proteomes" id="UP000642488">
    <property type="component" value="Unassembled WGS sequence"/>
</dbReference>
<dbReference type="Pfam" id="PF04143">
    <property type="entry name" value="Sulf_transp"/>
    <property type="match status" value="1"/>
</dbReference>
<comment type="similarity">
    <text evidence="8">Belongs to the TsuA/YedE (TC 9.B.102) family.</text>
</comment>
<organism evidence="10 11">
    <name type="scientific">Palleronia pontilimi</name>
    <dbReference type="NCBI Taxonomy" id="1964209"/>
    <lineage>
        <taxon>Bacteria</taxon>
        <taxon>Pseudomonadati</taxon>
        <taxon>Pseudomonadota</taxon>
        <taxon>Alphaproteobacteria</taxon>
        <taxon>Rhodobacterales</taxon>
        <taxon>Roseobacteraceae</taxon>
        <taxon>Palleronia</taxon>
    </lineage>
</organism>
<dbReference type="PANTHER" id="PTHR30574">
    <property type="entry name" value="INNER MEMBRANE PROTEIN YEDE"/>
    <property type="match status" value="1"/>
</dbReference>
<keyword evidence="11" id="KW-1185">Reference proteome</keyword>
<feature type="transmembrane region" description="Helical" evidence="9">
    <location>
        <begin position="78"/>
        <end position="96"/>
    </location>
</feature>
<feature type="transmembrane region" description="Helical" evidence="9">
    <location>
        <begin position="53"/>
        <end position="72"/>
    </location>
</feature>
<comment type="caution">
    <text evidence="10">The sequence shown here is derived from an EMBL/GenBank/DDBJ whole genome shotgun (WGS) entry which is preliminary data.</text>
</comment>
<keyword evidence="5 9" id="KW-0812">Transmembrane</keyword>
<evidence type="ECO:0000256" key="9">
    <source>
        <dbReference type="SAM" id="Phobius"/>
    </source>
</evidence>
<keyword evidence="2" id="KW-0813">Transport</keyword>
<name>A0A934IAC5_9RHOB</name>
<proteinExistence type="inferred from homology"/>
<evidence type="ECO:0000256" key="8">
    <source>
        <dbReference type="ARBA" id="ARBA00035655"/>
    </source>
</evidence>
<keyword evidence="6 9" id="KW-1133">Transmembrane helix</keyword>
<evidence type="ECO:0000256" key="7">
    <source>
        <dbReference type="ARBA" id="ARBA00023136"/>
    </source>
</evidence>